<name>A0ABR4YMX4_9BACT</name>
<dbReference type="EC" id="2.7.7.6" evidence="2"/>
<dbReference type="EMBL" id="JRGF01000001">
    <property type="protein sequence ID" value="KHE43021.1"/>
    <property type="molecule type" value="Genomic_DNA"/>
</dbReference>
<comment type="caution">
    <text evidence="9">The sequence shown here is derived from an EMBL/GenBank/DDBJ whole genome shotgun (WGS) entry which is preliminary data.</text>
</comment>
<keyword evidence="10" id="KW-1185">Reference proteome</keyword>
<evidence type="ECO:0000256" key="5">
    <source>
        <dbReference type="ARBA" id="ARBA00023163"/>
    </source>
</evidence>
<evidence type="ECO:0000256" key="1">
    <source>
        <dbReference type="ARBA" id="ARBA00006711"/>
    </source>
</evidence>
<gene>
    <name evidence="9" type="ORF">LG35_00750</name>
</gene>
<protein>
    <recommendedName>
        <fullName evidence="3">DNA-directed RNA polymerase subunit omega</fullName>
        <ecNumber evidence="2">2.7.7.6</ecNumber>
    </recommendedName>
    <alternativeName>
        <fullName evidence="7">RNA polymerase omega subunit</fullName>
    </alternativeName>
    <alternativeName>
        <fullName evidence="6">Transcriptase subunit omega</fullName>
    </alternativeName>
</protein>
<comment type="catalytic activity">
    <reaction evidence="8">
        <text>RNA(n) + a ribonucleoside 5'-triphosphate = RNA(n+1) + diphosphate</text>
        <dbReference type="Rhea" id="RHEA:21248"/>
        <dbReference type="Rhea" id="RHEA-COMP:14527"/>
        <dbReference type="Rhea" id="RHEA-COMP:17342"/>
        <dbReference type="ChEBI" id="CHEBI:33019"/>
        <dbReference type="ChEBI" id="CHEBI:61557"/>
        <dbReference type="ChEBI" id="CHEBI:140395"/>
        <dbReference type="EC" id="2.7.7.6"/>
    </reaction>
</comment>
<accession>A0ABR4YMX4</accession>
<proteinExistence type="inferred from homology"/>
<dbReference type="RefSeq" id="WP_022062865.1">
    <property type="nucleotide sequence ID" value="NZ_JRGF01000001.1"/>
</dbReference>
<dbReference type="InterPro" id="IPR006110">
    <property type="entry name" value="Pol_omega/Rpo6/RPB6"/>
</dbReference>
<sequence>MDIKKNNVPNNTVTRKLTDIDAQTGNIYESVVVISRRANQIATQLKQELNRKLADFSSTTDTLEETFENREQIEISRYYERLPKPTLIATEEFLEGEVYFRNATPETEQQ</sequence>
<evidence type="ECO:0000256" key="8">
    <source>
        <dbReference type="ARBA" id="ARBA00048552"/>
    </source>
</evidence>
<dbReference type="Pfam" id="PF01192">
    <property type="entry name" value="RNA_pol_Rpb6"/>
    <property type="match status" value="1"/>
</dbReference>
<keyword evidence="5" id="KW-0804">Transcription</keyword>
<evidence type="ECO:0000256" key="4">
    <source>
        <dbReference type="ARBA" id="ARBA00022478"/>
    </source>
</evidence>
<evidence type="ECO:0000313" key="10">
    <source>
        <dbReference type="Proteomes" id="UP000030889"/>
    </source>
</evidence>
<evidence type="ECO:0000313" key="9">
    <source>
        <dbReference type="EMBL" id="KHE43021.1"/>
    </source>
</evidence>
<dbReference type="Proteomes" id="UP000030889">
    <property type="component" value="Unassembled WGS sequence"/>
</dbReference>
<reference evidence="9 10" key="1">
    <citation type="submission" date="2014-09" db="EMBL/GenBank/DDBJ databases">
        <title>Alistipes sp. 627, sp. nov., a novel member of the family Rikenellaceae isolated from human faeces.</title>
        <authorList>
            <person name="Shkoporov A.N."/>
            <person name="Chaplin A.V."/>
            <person name="Motuzova O.V."/>
            <person name="Kafarskaia L.I."/>
            <person name="Khokhlova E.V."/>
            <person name="Efimov B.A."/>
        </authorList>
    </citation>
    <scope>NUCLEOTIDE SEQUENCE [LARGE SCALE GENOMIC DNA]</scope>
    <source>
        <strain evidence="9 10">627</strain>
    </source>
</reference>
<keyword evidence="4" id="KW-0240">DNA-directed RNA polymerase</keyword>
<evidence type="ECO:0000256" key="2">
    <source>
        <dbReference type="ARBA" id="ARBA00012418"/>
    </source>
</evidence>
<evidence type="ECO:0000256" key="7">
    <source>
        <dbReference type="ARBA" id="ARBA00030998"/>
    </source>
</evidence>
<organism evidence="9 10">
    <name type="scientific">Alistipes inops</name>
    <dbReference type="NCBI Taxonomy" id="1501391"/>
    <lineage>
        <taxon>Bacteria</taxon>
        <taxon>Pseudomonadati</taxon>
        <taxon>Bacteroidota</taxon>
        <taxon>Bacteroidia</taxon>
        <taxon>Bacteroidales</taxon>
        <taxon>Rikenellaceae</taxon>
        <taxon>Alistipes</taxon>
    </lineage>
</organism>
<dbReference type="Gene3D" id="3.90.940.10">
    <property type="match status" value="1"/>
</dbReference>
<evidence type="ECO:0000256" key="6">
    <source>
        <dbReference type="ARBA" id="ARBA00029924"/>
    </source>
</evidence>
<evidence type="ECO:0000256" key="3">
    <source>
        <dbReference type="ARBA" id="ARBA00013725"/>
    </source>
</evidence>
<dbReference type="SMART" id="SM01409">
    <property type="entry name" value="RNA_pol_Rpb6"/>
    <property type="match status" value="1"/>
</dbReference>
<comment type="similarity">
    <text evidence="1">Belongs to the RNA polymerase subunit omega family.</text>
</comment>
<dbReference type="InterPro" id="IPR036161">
    <property type="entry name" value="RPB6/omega-like_sf"/>
</dbReference>